<protein>
    <submittedName>
        <fullName evidence="2">Uncharacterized protein</fullName>
    </submittedName>
</protein>
<proteinExistence type="predicted"/>
<feature type="transmembrane region" description="Helical" evidence="1">
    <location>
        <begin position="27"/>
        <end position="45"/>
    </location>
</feature>
<keyword evidence="3" id="KW-1185">Reference proteome</keyword>
<dbReference type="GeneID" id="63693410"/>
<dbReference type="EMBL" id="KK088411">
    <property type="protein sequence ID" value="EYE99814.1"/>
    <property type="molecule type" value="Genomic_DNA"/>
</dbReference>
<dbReference type="AlphaFoldDB" id="A0A017ST78"/>
<keyword evidence="1" id="KW-1133">Transmembrane helix</keyword>
<reference evidence="3" key="1">
    <citation type="journal article" date="2014" name="Nat. Commun.">
        <title>Genomic adaptations of the halophilic Dead Sea filamentous fungus Eurotium rubrum.</title>
        <authorList>
            <person name="Kis-Papo T."/>
            <person name="Weig A.R."/>
            <person name="Riley R."/>
            <person name="Persoh D."/>
            <person name="Salamov A."/>
            <person name="Sun H."/>
            <person name="Lipzen A."/>
            <person name="Wasser S.P."/>
            <person name="Rambold G."/>
            <person name="Grigoriev I.V."/>
            <person name="Nevo E."/>
        </authorList>
    </citation>
    <scope>NUCLEOTIDE SEQUENCE [LARGE SCALE GENOMIC DNA]</scope>
    <source>
        <strain evidence="3">CBS 135680</strain>
    </source>
</reference>
<name>A0A017ST78_ASPRC</name>
<organism evidence="2 3">
    <name type="scientific">Aspergillus ruber (strain CBS 135680)</name>
    <dbReference type="NCBI Taxonomy" id="1388766"/>
    <lineage>
        <taxon>Eukaryota</taxon>
        <taxon>Fungi</taxon>
        <taxon>Dikarya</taxon>
        <taxon>Ascomycota</taxon>
        <taxon>Pezizomycotina</taxon>
        <taxon>Eurotiomycetes</taxon>
        <taxon>Eurotiomycetidae</taxon>
        <taxon>Eurotiales</taxon>
        <taxon>Aspergillaceae</taxon>
        <taxon>Aspergillus</taxon>
        <taxon>Aspergillus subgen. Aspergillus</taxon>
    </lineage>
</organism>
<gene>
    <name evidence="2" type="ORF">EURHEDRAFT_30463</name>
</gene>
<keyword evidence="1" id="KW-0812">Transmembrane</keyword>
<accession>A0A017ST78</accession>
<dbReference type="RefSeq" id="XP_040643502.1">
    <property type="nucleotide sequence ID" value="XM_040778286.1"/>
</dbReference>
<evidence type="ECO:0000313" key="3">
    <source>
        <dbReference type="Proteomes" id="UP000019804"/>
    </source>
</evidence>
<evidence type="ECO:0000313" key="2">
    <source>
        <dbReference type="EMBL" id="EYE99814.1"/>
    </source>
</evidence>
<evidence type="ECO:0000256" key="1">
    <source>
        <dbReference type="SAM" id="Phobius"/>
    </source>
</evidence>
<sequence>MSSFELVFFFGLLHCHYIEQGVGRESGVWLFIICVLSWIVFMGFFRLDILLLVSASSCYLVFVPSYRRFGLVCCSCCCYAMIEKCFLSRRQFLFFYPQVLF</sequence>
<dbReference type="HOGENOM" id="CLU_2291118_0_0_1"/>
<dbReference type="OrthoDB" id="10454766at2759"/>
<keyword evidence="1" id="KW-0472">Membrane</keyword>
<dbReference type="Proteomes" id="UP000019804">
    <property type="component" value="Unassembled WGS sequence"/>
</dbReference>